<dbReference type="OrthoDB" id="9805609at2"/>
<evidence type="ECO:0000313" key="7">
    <source>
        <dbReference type="Proteomes" id="UP000244248"/>
    </source>
</evidence>
<dbReference type="FunFam" id="2.30.170.40:FF:000001">
    <property type="entry name" value="50S ribosomal protein L28"/>
    <property type="match status" value="1"/>
</dbReference>
<dbReference type="Proteomes" id="UP000244248">
    <property type="component" value="Unassembled WGS sequence"/>
</dbReference>
<dbReference type="SUPFAM" id="SSF143800">
    <property type="entry name" value="L28p-like"/>
    <property type="match status" value="1"/>
</dbReference>
<dbReference type="InterPro" id="IPR001383">
    <property type="entry name" value="Ribosomal_bL28_bact-type"/>
</dbReference>
<evidence type="ECO:0000256" key="2">
    <source>
        <dbReference type="ARBA" id="ARBA00022980"/>
    </source>
</evidence>
<gene>
    <name evidence="5" type="primary">rpmB</name>
    <name evidence="6" type="ORF">CJD38_10245</name>
</gene>
<dbReference type="PANTHER" id="PTHR13528:SF2">
    <property type="entry name" value="LARGE RIBOSOMAL SUBUNIT PROTEIN BL28M"/>
    <property type="match status" value="1"/>
</dbReference>
<evidence type="ECO:0000256" key="1">
    <source>
        <dbReference type="ARBA" id="ARBA00008760"/>
    </source>
</evidence>
<dbReference type="PANTHER" id="PTHR13528">
    <property type="entry name" value="39S RIBOSOMAL PROTEIN L28, MITOCHONDRIAL"/>
    <property type="match status" value="1"/>
</dbReference>
<dbReference type="GO" id="GO:0006412">
    <property type="term" value="P:translation"/>
    <property type="evidence" value="ECO:0007669"/>
    <property type="project" value="UniProtKB-UniRule"/>
</dbReference>
<comment type="similarity">
    <text evidence="1 5">Belongs to the bacterial ribosomal protein bL28 family.</text>
</comment>
<keyword evidence="3 5" id="KW-0687">Ribonucleoprotein</keyword>
<evidence type="ECO:0000256" key="3">
    <source>
        <dbReference type="ARBA" id="ARBA00023274"/>
    </source>
</evidence>
<name>A0A2T5MGJ3_9GAMM</name>
<proteinExistence type="inferred from homology"/>
<reference evidence="6 7" key="1">
    <citation type="submission" date="2018-04" db="EMBL/GenBank/DDBJ databases">
        <title>Novel species isolated from glacier.</title>
        <authorList>
            <person name="Liu Q."/>
            <person name="Xin Y.-H."/>
        </authorList>
    </citation>
    <scope>NUCLEOTIDE SEQUENCE [LARGE SCALE GENOMIC DNA]</scope>
    <source>
        <strain evidence="6 7">GT1R17</strain>
    </source>
</reference>
<dbReference type="GO" id="GO:0022625">
    <property type="term" value="C:cytosolic large ribosomal subunit"/>
    <property type="evidence" value="ECO:0007669"/>
    <property type="project" value="TreeGrafter"/>
</dbReference>
<dbReference type="InterPro" id="IPR034704">
    <property type="entry name" value="Ribosomal_bL28/bL31-like_sf"/>
</dbReference>
<sequence length="78" mass="9049">MSKVCQVTGKRPIVGNTVSHANNRRRRRFEPNLHKHRFWLEPEKRFVSLRVSANGMRIIDKKGVEAVVAEIRARGEKV</sequence>
<dbReference type="InterPro" id="IPR037147">
    <property type="entry name" value="Ribosomal_bL28_sf"/>
</dbReference>
<accession>A0A2T5MGJ3</accession>
<dbReference type="HAMAP" id="MF_00373">
    <property type="entry name" value="Ribosomal_bL28"/>
    <property type="match status" value="1"/>
</dbReference>
<dbReference type="AlphaFoldDB" id="A0A2T5MGJ3"/>
<organism evidence="6 7">
    <name type="scientific">Stenotrophobium rhamnosiphilum</name>
    <dbReference type="NCBI Taxonomy" id="2029166"/>
    <lineage>
        <taxon>Bacteria</taxon>
        <taxon>Pseudomonadati</taxon>
        <taxon>Pseudomonadota</taxon>
        <taxon>Gammaproteobacteria</taxon>
        <taxon>Nevskiales</taxon>
        <taxon>Nevskiaceae</taxon>
        <taxon>Stenotrophobium</taxon>
    </lineage>
</organism>
<dbReference type="Pfam" id="PF00830">
    <property type="entry name" value="Ribosomal_L28"/>
    <property type="match status" value="1"/>
</dbReference>
<evidence type="ECO:0000313" key="6">
    <source>
        <dbReference type="EMBL" id="PTU31683.1"/>
    </source>
</evidence>
<evidence type="ECO:0000256" key="4">
    <source>
        <dbReference type="ARBA" id="ARBA00035174"/>
    </source>
</evidence>
<dbReference type="InterPro" id="IPR026569">
    <property type="entry name" value="Ribosomal_bL28"/>
</dbReference>
<dbReference type="RefSeq" id="WP_107940232.1">
    <property type="nucleotide sequence ID" value="NZ_QANS01000003.1"/>
</dbReference>
<evidence type="ECO:0000256" key="5">
    <source>
        <dbReference type="HAMAP-Rule" id="MF_00373"/>
    </source>
</evidence>
<keyword evidence="7" id="KW-1185">Reference proteome</keyword>
<dbReference type="GO" id="GO:0003735">
    <property type="term" value="F:structural constituent of ribosome"/>
    <property type="evidence" value="ECO:0007669"/>
    <property type="project" value="InterPro"/>
</dbReference>
<dbReference type="Gene3D" id="2.30.170.40">
    <property type="entry name" value="Ribosomal protein L28/L24"/>
    <property type="match status" value="1"/>
</dbReference>
<dbReference type="NCBIfam" id="TIGR00009">
    <property type="entry name" value="L28"/>
    <property type="match status" value="1"/>
</dbReference>
<dbReference type="EMBL" id="QANS01000003">
    <property type="protein sequence ID" value="PTU31683.1"/>
    <property type="molecule type" value="Genomic_DNA"/>
</dbReference>
<comment type="caution">
    <text evidence="6">The sequence shown here is derived from an EMBL/GenBank/DDBJ whole genome shotgun (WGS) entry which is preliminary data.</text>
</comment>
<keyword evidence="2 5" id="KW-0689">Ribosomal protein</keyword>
<protein>
    <recommendedName>
        <fullName evidence="4 5">Large ribosomal subunit protein bL28</fullName>
    </recommendedName>
</protein>